<dbReference type="AlphaFoldDB" id="A0A4U0U549"/>
<sequence length="231" mass="26222">MSMTLDVSALFDQEVFSDVTIKFGGKERKCHKVILCAGSDYFMRLLDPKKFAEGQQASQASIELKDDDEAAVEAMLRWLYTFDYEECRFTLPRHVGAKEAQNVNLAATLDFHLAVCVVGDKYMLRRLGEEALDRLRKVLAAANDNAVVRLMKKLHDTPHPQSVVDLITQVRDSRLHTLIRNQNFRAHLRNDPELALAVIDKIRALSEASSRLHFSRAGIHIPESVWRAAYS</sequence>
<organism evidence="2 3">
    <name type="scientific">Salinomyces thailandicus</name>
    <dbReference type="NCBI Taxonomy" id="706561"/>
    <lineage>
        <taxon>Eukaryota</taxon>
        <taxon>Fungi</taxon>
        <taxon>Dikarya</taxon>
        <taxon>Ascomycota</taxon>
        <taxon>Pezizomycotina</taxon>
        <taxon>Dothideomycetes</taxon>
        <taxon>Dothideomycetidae</taxon>
        <taxon>Mycosphaerellales</taxon>
        <taxon>Teratosphaeriaceae</taxon>
        <taxon>Salinomyces</taxon>
    </lineage>
</organism>
<accession>A0A4U0U549</accession>
<keyword evidence="3" id="KW-1185">Reference proteome</keyword>
<dbReference type="PANTHER" id="PTHR24413">
    <property type="entry name" value="SPECKLE-TYPE POZ PROTEIN"/>
    <property type="match status" value="1"/>
</dbReference>
<comment type="caution">
    <text evidence="2">The sequence shown here is derived from an EMBL/GenBank/DDBJ whole genome shotgun (WGS) entry which is preliminary data.</text>
</comment>
<dbReference type="Gene3D" id="3.30.710.10">
    <property type="entry name" value="Potassium Channel Kv1.1, Chain A"/>
    <property type="match status" value="1"/>
</dbReference>
<dbReference type="Pfam" id="PF00651">
    <property type="entry name" value="BTB"/>
    <property type="match status" value="1"/>
</dbReference>
<protein>
    <recommendedName>
        <fullName evidence="1">BTB domain-containing protein</fullName>
    </recommendedName>
</protein>
<dbReference type="CDD" id="cd18186">
    <property type="entry name" value="BTB_POZ_ZBTB_KLHL-like"/>
    <property type="match status" value="1"/>
</dbReference>
<dbReference type="InterPro" id="IPR011333">
    <property type="entry name" value="SKP1/BTB/POZ_sf"/>
</dbReference>
<evidence type="ECO:0000313" key="2">
    <source>
        <dbReference type="EMBL" id="TKA30118.1"/>
    </source>
</evidence>
<dbReference type="InterPro" id="IPR000210">
    <property type="entry name" value="BTB/POZ_dom"/>
</dbReference>
<reference evidence="2 3" key="1">
    <citation type="submission" date="2017-03" db="EMBL/GenBank/DDBJ databases">
        <title>Genomes of endolithic fungi from Antarctica.</title>
        <authorList>
            <person name="Coleine C."/>
            <person name="Masonjones S."/>
            <person name="Stajich J.E."/>
        </authorList>
    </citation>
    <scope>NUCLEOTIDE SEQUENCE [LARGE SCALE GENOMIC DNA]</scope>
    <source>
        <strain evidence="2 3">CCFEE 6315</strain>
    </source>
</reference>
<dbReference type="SMART" id="SM00225">
    <property type="entry name" value="BTB"/>
    <property type="match status" value="1"/>
</dbReference>
<proteinExistence type="predicted"/>
<dbReference type="SUPFAM" id="SSF54695">
    <property type="entry name" value="POZ domain"/>
    <property type="match status" value="1"/>
</dbReference>
<name>A0A4U0U549_9PEZI</name>
<dbReference type="PROSITE" id="PS50097">
    <property type="entry name" value="BTB"/>
    <property type="match status" value="1"/>
</dbReference>
<dbReference type="Proteomes" id="UP000308549">
    <property type="component" value="Unassembled WGS sequence"/>
</dbReference>
<feature type="domain" description="BTB" evidence="1">
    <location>
        <begin position="17"/>
        <end position="81"/>
    </location>
</feature>
<evidence type="ECO:0000259" key="1">
    <source>
        <dbReference type="PROSITE" id="PS50097"/>
    </source>
</evidence>
<evidence type="ECO:0000313" key="3">
    <source>
        <dbReference type="Proteomes" id="UP000308549"/>
    </source>
</evidence>
<dbReference type="EMBL" id="NAJL01000012">
    <property type="protein sequence ID" value="TKA30118.1"/>
    <property type="molecule type" value="Genomic_DNA"/>
</dbReference>
<dbReference type="OrthoDB" id="6359816at2759"/>
<gene>
    <name evidence="2" type="ORF">B0A50_02837</name>
</gene>